<comment type="caution">
    <text evidence="1">The sequence shown here is derived from an EMBL/GenBank/DDBJ whole genome shotgun (WGS) entry which is preliminary data.</text>
</comment>
<protein>
    <submittedName>
        <fullName evidence="1">Uncharacterized protein</fullName>
    </submittedName>
</protein>
<evidence type="ECO:0000313" key="1">
    <source>
        <dbReference type="EMBL" id="EJW88774.1"/>
    </source>
</evidence>
<evidence type="ECO:0000313" key="2">
    <source>
        <dbReference type="Proteomes" id="UP000004810"/>
    </source>
</evidence>
<dbReference type="Proteomes" id="UP000004810">
    <property type="component" value="Unassembled WGS sequence"/>
</dbReference>
<dbReference type="EMBL" id="ADBV01000046">
    <property type="protein sequence ID" value="EJW88774.1"/>
    <property type="molecule type" value="Genomic_DNA"/>
</dbReference>
<sequence>MLSNIIVNNRNSQGQLIQNKTSAVLRTLNPEMFGPLVEFYITVTDQDGRPCQQRCLNSKGTYENCEERPIRLSSHEFIVFSDPIEFHEVLTIVFVWNDDSQSIHLSNTLPLSDKE</sequence>
<accession>J9FN07</accession>
<organism evidence="1 2">
    <name type="scientific">Wuchereria bancrofti</name>
    <dbReference type="NCBI Taxonomy" id="6293"/>
    <lineage>
        <taxon>Eukaryota</taxon>
        <taxon>Metazoa</taxon>
        <taxon>Ecdysozoa</taxon>
        <taxon>Nematoda</taxon>
        <taxon>Chromadorea</taxon>
        <taxon>Rhabditida</taxon>
        <taxon>Spirurina</taxon>
        <taxon>Spiruromorpha</taxon>
        <taxon>Filarioidea</taxon>
        <taxon>Onchocercidae</taxon>
        <taxon>Wuchereria</taxon>
    </lineage>
</organism>
<proteinExistence type="predicted"/>
<gene>
    <name evidence="1" type="ORF">WUBG_00318</name>
</gene>
<name>J9FN07_WUCBA</name>
<dbReference type="AlphaFoldDB" id="J9FN07"/>
<reference evidence="2" key="1">
    <citation type="submission" date="2012-08" db="EMBL/GenBank/DDBJ databases">
        <title>The Genome Sequence of Wuchereria bancrofti.</title>
        <authorList>
            <person name="Nutman T.B."/>
            <person name="Fink D.L."/>
            <person name="Russ C."/>
            <person name="Young S."/>
            <person name="Zeng Q."/>
            <person name="Koehrsen M."/>
            <person name="Alvarado L."/>
            <person name="Berlin A."/>
            <person name="Chapman S.B."/>
            <person name="Chen Z."/>
            <person name="Freedman E."/>
            <person name="Gellesch M."/>
            <person name="Goldberg J."/>
            <person name="Griggs A."/>
            <person name="Gujja S."/>
            <person name="Heilman E.R."/>
            <person name="Heiman D."/>
            <person name="Hepburn T."/>
            <person name="Howarth C."/>
            <person name="Jen D."/>
            <person name="Larson L."/>
            <person name="Lewis B."/>
            <person name="Mehta T."/>
            <person name="Park D."/>
            <person name="Pearson M."/>
            <person name="Roberts A."/>
            <person name="Saif S."/>
            <person name="Shea T."/>
            <person name="Shenoy N."/>
            <person name="Sisk P."/>
            <person name="Stolte C."/>
            <person name="Sykes S."/>
            <person name="Walk T."/>
            <person name="White J."/>
            <person name="Yandava C."/>
            <person name="Haas B."/>
            <person name="Henn M.R."/>
            <person name="Nusbaum C."/>
            <person name="Birren B."/>
        </authorList>
    </citation>
    <scope>NUCLEOTIDE SEQUENCE [LARGE SCALE GENOMIC DNA]</scope>
    <source>
        <strain evidence="2">NA</strain>
    </source>
</reference>